<dbReference type="eggNOG" id="arCOG00249">
    <property type="taxonomic scope" value="Archaea"/>
</dbReference>
<protein>
    <submittedName>
        <fullName evidence="6">3-hydroxyacyl-CoA dehydrogenase</fullName>
    </submittedName>
</protein>
<keyword evidence="3" id="KW-0520">NAD</keyword>
<dbReference type="GO" id="GO:0070403">
    <property type="term" value="F:NAD+ binding"/>
    <property type="evidence" value="ECO:0007669"/>
    <property type="project" value="InterPro"/>
</dbReference>
<feature type="binding site" evidence="3">
    <location>
        <position position="91"/>
    </location>
    <ligand>
        <name>NAD(+)</name>
        <dbReference type="ChEBI" id="CHEBI:57540"/>
    </ligand>
</feature>
<evidence type="ECO:0000256" key="1">
    <source>
        <dbReference type="ARBA" id="ARBA00023002"/>
    </source>
</evidence>
<evidence type="ECO:0000313" key="6">
    <source>
        <dbReference type="EMBL" id="EHP71145.1"/>
    </source>
</evidence>
<evidence type="ECO:0000259" key="5">
    <source>
        <dbReference type="Pfam" id="PF02737"/>
    </source>
</evidence>
<proteinExistence type="predicted"/>
<dbReference type="SUPFAM" id="SSF48179">
    <property type="entry name" value="6-phosphogluconate dehydrogenase C-terminal domain-like"/>
    <property type="match status" value="1"/>
</dbReference>
<dbReference type="InterPro" id="IPR006176">
    <property type="entry name" value="3-OHacyl-CoA_DH_NAD-bd"/>
</dbReference>
<dbReference type="RefSeq" id="WP_009072305.1">
    <property type="nucleotide sequence ID" value="NZ_JH597761.1"/>
</dbReference>
<dbReference type="PANTHER" id="PTHR48075:SF5">
    <property type="entry name" value="3-HYDROXYBUTYRYL-COA DEHYDROGENASE"/>
    <property type="match status" value="1"/>
</dbReference>
<gene>
    <name evidence="6" type="ORF">MetMK1DRAFT_00016490</name>
</gene>
<dbReference type="OrthoDB" id="39812at2157"/>
<feature type="binding site" evidence="3">
    <location>
        <begin position="7"/>
        <end position="12"/>
    </location>
    <ligand>
        <name>NAD(+)</name>
        <dbReference type="ChEBI" id="CHEBI:57540"/>
    </ligand>
</feature>
<sequence length="335" mass="37044">MKVFVVGAGVMGSGIGQVFAMAGNQVTLYDVREDALRKAREGIAWSLNKLREKGVVKDPEETLGRISFSNSLECGGSDLVIEAVFEDLKVKGEVLREVSAKTKGVIATNTSSLPITELSTFVKRPERFLGMHFFNPPVLMKLVEVIRGEKTSDETFQFGLRVVSSLGKYPLPVRKDVFGFVVNRVLFRLFTAGCSLLALYTPEQIDYVAMNRLGMPMGLIMLLDYTGLDVNYNIAKEASRRGFEFQCPPLEERVKQGKLGAKSGEGFYNWSRGRPDIRAEGGPDPSILLEPAVKEALWLVREGVVEEEELERGVELGLGMKKGIFKLARELGVLS</sequence>
<evidence type="ECO:0000313" key="7">
    <source>
        <dbReference type="Proteomes" id="UP000003980"/>
    </source>
</evidence>
<feature type="binding site" evidence="3">
    <location>
        <position position="135"/>
    </location>
    <ligand>
        <name>NAD(+)</name>
        <dbReference type="ChEBI" id="CHEBI:57540"/>
    </ligand>
</feature>
<dbReference type="InterPro" id="IPR022694">
    <property type="entry name" value="3-OHacyl-CoA_DH"/>
</dbReference>
<accession>H2C149</accession>
<dbReference type="STRING" id="671065.MetMK1DRAFT_00016490"/>
<organism evidence="6 7">
    <name type="scientific">Metallosphaera yellowstonensis MK1</name>
    <dbReference type="NCBI Taxonomy" id="671065"/>
    <lineage>
        <taxon>Archaea</taxon>
        <taxon>Thermoproteota</taxon>
        <taxon>Thermoprotei</taxon>
        <taxon>Sulfolobales</taxon>
        <taxon>Sulfolobaceae</taxon>
        <taxon>Metallosphaera</taxon>
    </lineage>
</organism>
<feature type="site" description="Important for catalytic activity" evidence="2">
    <location>
        <position position="132"/>
    </location>
</feature>
<evidence type="ECO:0000256" key="2">
    <source>
        <dbReference type="PIRSR" id="PIRSR000105-1"/>
    </source>
</evidence>
<keyword evidence="1" id="KW-0560">Oxidoreductase</keyword>
<reference evidence="6 7" key="1">
    <citation type="submission" date="2012-01" db="EMBL/GenBank/DDBJ databases">
        <title>Improved High-Quality Draft sequence of Metallosphaera yellowstonensis MK1.</title>
        <authorList>
            <consortium name="US DOE Joint Genome Institute"/>
            <person name="Lucas S."/>
            <person name="Han J."/>
            <person name="Cheng J.-F."/>
            <person name="Goodwin L."/>
            <person name="Pitluck S."/>
            <person name="Peters L."/>
            <person name="Teshima H."/>
            <person name="Detter J.C."/>
            <person name="Han C."/>
            <person name="Tapia R."/>
            <person name="Land M."/>
            <person name="Hauser L."/>
            <person name="Kyrpides N."/>
            <person name="Kozubal M."/>
            <person name="Macur R.E."/>
            <person name="Jay Z."/>
            <person name="Inskeep W."/>
            <person name="Woyke T."/>
        </authorList>
    </citation>
    <scope>NUCLEOTIDE SEQUENCE [LARGE SCALE GENOMIC DNA]</scope>
    <source>
        <strain evidence="6 7">MK1</strain>
    </source>
</reference>
<dbReference type="GO" id="GO:0016616">
    <property type="term" value="F:oxidoreductase activity, acting on the CH-OH group of donors, NAD or NADP as acceptor"/>
    <property type="evidence" value="ECO:0007669"/>
    <property type="project" value="InterPro"/>
</dbReference>
<dbReference type="HOGENOM" id="CLU_009834_2_0_2"/>
<dbReference type="SUPFAM" id="SSF51735">
    <property type="entry name" value="NAD(P)-binding Rossmann-fold domains"/>
    <property type="match status" value="1"/>
</dbReference>
<dbReference type="InterPro" id="IPR006108">
    <property type="entry name" value="3HC_DH_C"/>
</dbReference>
<feature type="binding site" evidence="3">
    <location>
        <position position="30"/>
    </location>
    <ligand>
        <name>NAD(+)</name>
        <dbReference type="ChEBI" id="CHEBI:57540"/>
    </ligand>
</feature>
<feature type="binding site" evidence="3">
    <location>
        <position position="262"/>
    </location>
    <ligand>
        <name>NAD(+)</name>
        <dbReference type="ChEBI" id="CHEBI:57540"/>
    </ligand>
</feature>
<dbReference type="InterPro" id="IPR008927">
    <property type="entry name" value="6-PGluconate_DH-like_C_sf"/>
</dbReference>
<dbReference type="Proteomes" id="UP000003980">
    <property type="component" value="Unassembled WGS sequence"/>
</dbReference>
<dbReference type="Gene3D" id="3.40.50.720">
    <property type="entry name" value="NAD(P)-binding Rossmann-like Domain"/>
    <property type="match status" value="1"/>
</dbReference>
<dbReference type="AlphaFoldDB" id="H2C149"/>
<dbReference type="Pfam" id="PF02737">
    <property type="entry name" value="3HCDH_N"/>
    <property type="match status" value="1"/>
</dbReference>
<dbReference type="Gene3D" id="1.10.1040.10">
    <property type="entry name" value="N-(1-d-carboxylethyl)-l-norvaline Dehydrogenase, domain 2"/>
    <property type="match status" value="2"/>
</dbReference>
<feature type="domain" description="3-hydroxyacyl-CoA dehydrogenase C-terminal" evidence="4">
    <location>
        <begin position="179"/>
        <end position="270"/>
    </location>
</feature>
<dbReference type="InterPro" id="IPR036291">
    <property type="entry name" value="NAD(P)-bd_dom_sf"/>
</dbReference>
<keyword evidence="7" id="KW-1185">Reference proteome</keyword>
<dbReference type="PIRSF" id="PIRSF000105">
    <property type="entry name" value="HCDH"/>
    <property type="match status" value="1"/>
</dbReference>
<dbReference type="Pfam" id="PF00725">
    <property type="entry name" value="3HCDH"/>
    <property type="match status" value="2"/>
</dbReference>
<evidence type="ECO:0000256" key="3">
    <source>
        <dbReference type="PIRSR" id="PIRSR000105-2"/>
    </source>
</evidence>
<evidence type="ECO:0000259" key="4">
    <source>
        <dbReference type="Pfam" id="PF00725"/>
    </source>
</evidence>
<name>H2C149_9CREN</name>
<dbReference type="EMBL" id="JH597761">
    <property type="protein sequence ID" value="EHP71145.1"/>
    <property type="molecule type" value="Genomic_DNA"/>
</dbReference>
<feature type="binding site" evidence="3">
    <location>
        <position position="111"/>
    </location>
    <ligand>
        <name>NAD(+)</name>
        <dbReference type="ChEBI" id="CHEBI:57540"/>
    </ligand>
</feature>
<dbReference type="PANTHER" id="PTHR48075">
    <property type="entry name" value="3-HYDROXYACYL-COA DEHYDROGENASE FAMILY PROTEIN"/>
    <property type="match status" value="1"/>
</dbReference>
<dbReference type="GO" id="GO:0006631">
    <property type="term" value="P:fatty acid metabolic process"/>
    <property type="evidence" value="ECO:0007669"/>
    <property type="project" value="InterPro"/>
</dbReference>
<feature type="binding site" evidence="3">
    <location>
        <position position="86"/>
    </location>
    <ligand>
        <name>NAD(+)</name>
        <dbReference type="ChEBI" id="CHEBI:57540"/>
    </ligand>
</feature>
<feature type="domain" description="3-hydroxyacyl-CoA dehydrogenase NAD binding" evidence="5">
    <location>
        <begin position="2"/>
        <end position="176"/>
    </location>
</feature>
<feature type="domain" description="3-hydroxyacyl-CoA dehydrogenase C-terminal" evidence="4">
    <location>
        <begin position="288"/>
        <end position="333"/>
    </location>
</feature>
<dbReference type="InterPro" id="IPR013328">
    <property type="entry name" value="6PGD_dom2"/>
</dbReference>